<feature type="transmembrane region" description="Helical" evidence="1">
    <location>
        <begin position="46"/>
        <end position="64"/>
    </location>
</feature>
<keyword evidence="1" id="KW-1133">Transmembrane helix</keyword>
<keyword evidence="1" id="KW-0812">Transmembrane</keyword>
<organism evidence="2 3">
    <name type="scientific">Chryseobacterium scophthalmum</name>
    <dbReference type="NCBI Taxonomy" id="59733"/>
    <lineage>
        <taxon>Bacteria</taxon>
        <taxon>Pseudomonadati</taxon>
        <taxon>Bacteroidota</taxon>
        <taxon>Flavobacteriia</taxon>
        <taxon>Flavobacteriales</taxon>
        <taxon>Weeksellaceae</taxon>
        <taxon>Chryseobacterium group</taxon>
        <taxon>Chryseobacterium</taxon>
    </lineage>
</organism>
<dbReference type="STRING" id="59733.SAMN05421769_0434"/>
<reference evidence="3" key="1">
    <citation type="submission" date="2016-12" db="EMBL/GenBank/DDBJ databases">
        <authorList>
            <person name="Varghese N."/>
            <person name="Submissions S."/>
        </authorList>
    </citation>
    <scope>NUCLEOTIDE SEQUENCE [LARGE SCALE GENOMIC DNA]</scope>
    <source>
        <strain evidence="3">DSM 16779</strain>
    </source>
</reference>
<keyword evidence="3" id="KW-1185">Reference proteome</keyword>
<dbReference type="Proteomes" id="UP000184782">
    <property type="component" value="Unassembled WGS sequence"/>
</dbReference>
<evidence type="ECO:0008006" key="4">
    <source>
        <dbReference type="Google" id="ProtNLM"/>
    </source>
</evidence>
<protein>
    <recommendedName>
        <fullName evidence="4">SMODS and SLOG-associating 2TM effector domain-containing protein</fullName>
    </recommendedName>
</protein>
<name>A0A1N6EJC2_9FLAO</name>
<sequence length="168" mass="19940">MESINNHNWSTENPKSSTESFINHINDKYYLSYSDESDKYEKINNLFFIWITITGFLTTILIGIKEMLPMCYSFVIVIKILTFILPLVSSFLLIYLNQKGYKKKEELREQARIECKYLINEAKLRFSHAKNDTDYEAIYRWLNQEIRQLQLNQANGYLTVHNNTNFGN</sequence>
<feature type="transmembrane region" description="Helical" evidence="1">
    <location>
        <begin position="76"/>
        <end position="96"/>
    </location>
</feature>
<evidence type="ECO:0000313" key="3">
    <source>
        <dbReference type="Proteomes" id="UP000184782"/>
    </source>
</evidence>
<dbReference type="OrthoDB" id="9868495at2"/>
<accession>A0A1N6EJC2</accession>
<dbReference type="RefSeq" id="WP_074228341.1">
    <property type="nucleotide sequence ID" value="NZ_FSRQ01000001.1"/>
</dbReference>
<dbReference type="EMBL" id="FSRQ01000001">
    <property type="protein sequence ID" value="SIN83122.1"/>
    <property type="molecule type" value="Genomic_DNA"/>
</dbReference>
<dbReference type="AlphaFoldDB" id="A0A1N6EJC2"/>
<evidence type="ECO:0000256" key="1">
    <source>
        <dbReference type="SAM" id="Phobius"/>
    </source>
</evidence>
<keyword evidence="1" id="KW-0472">Membrane</keyword>
<gene>
    <name evidence="2" type="ORF">SAMN05421769_0434</name>
</gene>
<evidence type="ECO:0000313" key="2">
    <source>
        <dbReference type="EMBL" id="SIN83122.1"/>
    </source>
</evidence>
<proteinExistence type="predicted"/>